<keyword evidence="2" id="KW-1185">Reference proteome</keyword>
<organism evidence="1 2">
    <name type="scientific">Sellimonas intestinalis</name>
    <dbReference type="NCBI Taxonomy" id="1653434"/>
    <lineage>
        <taxon>Bacteria</taxon>
        <taxon>Bacillati</taxon>
        <taxon>Bacillota</taxon>
        <taxon>Clostridia</taxon>
        <taxon>Lachnospirales</taxon>
        <taxon>Lachnospiraceae</taxon>
        <taxon>Sellimonas</taxon>
    </lineage>
</organism>
<dbReference type="OrthoDB" id="9781413at2"/>
<comment type="caution">
    <text evidence="1">The sequence shown here is derived from an EMBL/GenBank/DDBJ whole genome shotgun (WGS) entry which is preliminary data.</text>
</comment>
<dbReference type="GO" id="GO:0000287">
    <property type="term" value="F:magnesium ion binding"/>
    <property type="evidence" value="ECO:0007669"/>
    <property type="project" value="TreeGrafter"/>
</dbReference>
<dbReference type="InterPro" id="IPR000150">
    <property type="entry name" value="Cof"/>
</dbReference>
<sequence>MFLGFLGNRMSPPPVLEIKEIFCYDNYGYRVQAGSDDMIKVIASDMDGTLLNSEHTISKRTYDIIQKVQRAGIRFMIATGRDFPSASDTLKRFPLCCDWVTGSGAEIRNEAGELLQTIPMDPSCFGEIVSCVRQFPASIRFCTTGRDLVLTESEDLEGQILEESRLFFGGSRDEEIRATEQFQQLMRRMNRVKSLEELLEKKIPIYKVFITAKTGEVIQDIWKEVERIPGLAVASSFFNNLELTDEEAQKGPAILRYIESLGYKKEDVMVLGDSLNDLSMFRAGFGAAVAMANAHEQIREVSGFLTKSNDEDGAAYAMELVLEGKLDLLKKEGIK</sequence>
<dbReference type="NCBIfam" id="TIGR01484">
    <property type="entry name" value="HAD-SF-IIB"/>
    <property type="match status" value="1"/>
</dbReference>
<proteinExistence type="predicted"/>
<dbReference type="SFLD" id="SFLDG01140">
    <property type="entry name" value="C2.B:_Phosphomannomutase_and_P"/>
    <property type="match status" value="1"/>
</dbReference>
<evidence type="ECO:0000313" key="2">
    <source>
        <dbReference type="Proteomes" id="UP000261080"/>
    </source>
</evidence>
<dbReference type="GO" id="GO:0016791">
    <property type="term" value="F:phosphatase activity"/>
    <property type="evidence" value="ECO:0007669"/>
    <property type="project" value="TreeGrafter"/>
</dbReference>
<keyword evidence="1" id="KW-0378">Hydrolase</keyword>
<dbReference type="SUPFAM" id="SSF56784">
    <property type="entry name" value="HAD-like"/>
    <property type="match status" value="1"/>
</dbReference>
<protein>
    <submittedName>
        <fullName evidence="1">Cof-type HAD-IIB family hydrolase</fullName>
    </submittedName>
</protein>
<dbReference type="InterPro" id="IPR023214">
    <property type="entry name" value="HAD_sf"/>
</dbReference>
<dbReference type="EMBL" id="QVLX01000003">
    <property type="protein sequence ID" value="RGE87798.1"/>
    <property type="molecule type" value="Genomic_DNA"/>
</dbReference>
<evidence type="ECO:0000313" key="1">
    <source>
        <dbReference type="EMBL" id="RGE87798.1"/>
    </source>
</evidence>
<dbReference type="PROSITE" id="PS01228">
    <property type="entry name" value="COF_1"/>
    <property type="match status" value="1"/>
</dbReference>
<name>A0A3E3K2K6_9FIRM</name>
<dbReference type="InterPro" id="IPR006379">
    <property type="entry name" value="HAD-SF_hydro_IIB"/>
</dbReference>
<dbReference type="Gene3D" id="3.30.1240.10">
    <property type="match status" value="1"/>
</dbReference>
<dbReference type="Pfam" id="PF08282">
    <property type="entry name" value="Hydrolase_3"/>
    <property type="match status" value="1"/>
</dbReference>
<reference evidence="1 2" key="1">
    <citation type="submission" date="2018-08" db="EMBL/GenBank/DDBJ databases">
        <title>A genome reference for cultivated species of the human gut microbiota.</title>
        <authorList>
            <person name="Zou Y."/>
            <person name="Xue W."/>
            <person name="Luo G."/>
        </authorList>
    </citation>
    <scope>NUCLEOTIDE SEQUENCE [LARGE SCALE GENOMIC DNA]</scope>
    <source>
        <strain evidence="1 2">AF37-2AT</strain>
    </source>
</reference>
<dbReference type="InterPro" id="IPR036412">
    <property type="entry name" value="HAD-like_sf"/>
</dbReference>
<dbReference type="SFLD" id="SFLDS00003">
    <property type="entry name" value="Haloacid_Dehalogenase"/>
    <property type="match status" value="1"/>
</dbReference>
<dbReference type="Gene3D" id="3.40.50.1000">
    <property type="entry name" value="HAD superfamily/HAD-like"/>
    <property type="match status" value="1"/>
</dbReference>
<dbReference type="AlphaFoldDB" id="A0A3E3K2K6"/>
<accession>A0A3E3K2K6</accession>
<dbReference type="PANTHER" id="PTHR10000">
    <property type="entry name" value="PHOSPHOSERINE PHOSPHATASE"/>
    <property type="match status" value="1"/>
</dbReference>
<dbReference type="PANTHER" id="PTHR10000:SF8">
    <property type="entry name" value="HAD SUPERFAMILY HYDROLASE-LIKE, TYPE 3"/>
    <property type="match status" value="1"/>
</dbReference>
<gene>
    <name evidence="1" type="ORF">DW016_06665</name>
</gene>
<dbReference type="NCBIfam" id="TIGR00099">
    <property type="entry name" value="Cof-subfamily"/>
    <property type="match status" value="1"/>
</dbReference>
<dbReference type="GO" id="GO:0005829">
    <property type="term" value="C:cytosol"/>
    <property type="evidence" value="ECO:0007669"/>
    <property type="project" value="TreeGrafter"/>
</dbReference>
<dbReference type="Proteomes" id="UP000261080">
    <property type="component" value="Unassembled WGS sequence"/>
</dbReference>